<dbReference type="EMBL" id="BK059082">
    <property type="protein sequence ID" value="DAE28169.1"/>
    <property type="molecule type" value="Genomic_DNA"/>
</dbReference>
<evidence type="ECO:0000313" key="1">
    <source>
        <dbReference type="EMBL" id="DAE28169.1"/>
    </source>
</evidence>
<accession>A0A8S5RAS9</accession>
<sequence>MQLEQHKIQLQYEIDRNKNEIERKYRNDWYEVEKRKVKIEEN</sequence>
<name>A0A8S5RAS9_9VIRU</name>
<reference evidence="1" key="1">
    <citation type="journal article" date="2021" name="Proc. Natl. Acad. Sci. U.S.A.">
        <title>A Catalog of Tens of Thousands of Viruses from Human Metagenomes Reveals Hidden Associations with Chronic Diseases.</title>
        <authorList>
            <person name="Tisza M.J."/>
            <person name="Buck C.B."/>
        </authorList>
    </citation>
    <scope>NUCLEOTIDE SEQUENCE</scope>
    <source>
        <strain evidence="1">CtQcs9</strain>
    </source>
</reference>
<organism evidence="1">
    <name type="scientific">virus sp. ctQcs9</name>
    <dbReference type="NCBI Taxonomy" id="2825816"/>
    <lineage>
        <taxon>Viruses</taxon>
    </lineage>
</organism>
<proteinExistence type="predicted"/>
<protein>
    <submittedName>
        <fullName evidence="1">Uncharacterized protein</fullName>
    </submittedName>
</protein>